<gene>
    <name evidence="1" type="ORF">NC653_022859</name>
</gene>
<proteinExistence type="predicted"/>
<protein>
    <submittedName>
        <fullName evidence="1">Uncharacterized protein</fullName>
    </submittedName>
</protein>
<dbReference type="EMBL" id="JAQIZT010000009">
    <property type="protein sequence ID" value="KAJ6984684.1"/>
    <property type="molecule type" value="Genomic_DNA"/>
</dbReference>
<evidence type="ECO:0000313" key="2">
    <source>
        <dbReference type="Proteomes" id="UP001164929"/>
    </source>
</evidence>
<accession>A0AAD6Q9X8</accession>
<name>A0AAD6Q9X8_9ROSI</name>
<organism evidence="1 2">
    <name type="scientific">Populus alba x Populus x berolinensis</name>
    <dbReference type="NCBI Taxonomy" id="444605"/>
    <lineage>
        <taxon>Eukaryota</taxon>
        <taxon>Viridiplantae</taxon>
        <taxon>Streptophyta</taxon>
        <taxon>Embryophyta</taxon>
        <taxon>Tracheophyta</taxon>
        <taxon>Spermatophyta</taxon>
        <taxon>Magnoliopsida</taxon>
        <taxon>eudicotyledons</taxon>
        <taxon>Gunneridae</taxon>
        <taxon>Pentapetalae</taxon>
        <taxon>rosids</taxon>
        <taxon>fabids</taxon>
        <taxon>Malpighiales</taxon>
        <taxon>Salicaceae</taxon>
        <taxon>Saliceae</taxon>
        <taxon>Populus</taxon>
    </lineage>
</organism>
<dbReference type="Proteomes" id="UP001164929">
    <property type="component" value="Chromosome 9"/>
</dbReference>
<comment type="caution">
    <text evidence="1">The sequence shown here is derived from an EMBL/GenBank/DDBJ whole genome shotgun (WGS) entry which is preliminary data.</text>
</comment>
<dbReference type="AlphaFoldDB" id="A0AAD6Q9X8"/>
<sequence length="71" mass="8261">MNILSHRFAEKQLRAVRDVEQQLFFHFPSMESVWDPQAGGNHCCCFMLEHLFHRDVCPCRLDPVESSAAEL</sequence>
<keyword evidence="2" id="KW-1185">Reference proteome</keyword>
<reference evidence="1" key="1">
    <citation type="journal article" date="2023" name="Mol. Ecol. Resour.">
        <title>Chromosome-level genome assembly of a triploid poplar Populus alba 'Berolinensis'.</title>
        <authorList>
            <person name="Chen S."/>
            <person name="Yu Y."/>
            <person name="Wang X."/>
            <person name="Wang S."/>
            <person name="Zhang T."/>
            <person name="Zhou Y."/>
            <person name="He R."/>
            <person name="Meng N."/>
            <person name="Wang Y."/>
            <person name="Liu W."/>
            <person name="Liu Z."/>
            <person name="Liu J."/>
            <person name="Guo Q."/>
            <person name="Huang H."/>
            <person name="Sederoff R.R."/>
            <person name="Wang G."/>
            <person name="Qu G."/>
            <person name="Chen S."/>
        </authorList>
    </citation>
    <scope>NUCLEOTIDE SEQUENCE</scope>
    <source>
        <strain evidence="1">SC-2020</strain>
    </source>
</reference>
<evidence type="ECO:0000313" key="1">
    <source>
        <dbReference type="EMBL" id="KAJ6984684.1"/>
    </source>
</evidence>